<dbReference type="InterPro" id="IPR050879">
    <property type="entry name" value="Acyltransferase_3"/>
</dbReference>
<feature type="transmembrane region" description="Helical" evidence="2">
    <location>
        <begin position="270"/>
        <end position="290"/>
    </location>
</feature>
<keyword evidence="2" id="KW-0812">Transmembrane</keyword>
<evidence type="ECO:0000259" key="3">
    <source>
        <dbReference type="Pfam" id="PF01757"/>
    </source>
</evidence>
<accession>A0AA39GDI2</accession>
<proteinExistence type="predicted"/>
<feature type="transmembrane region" description="Helical" evidence="2">
    <location>
        <begin position="438"/>
        <end position="461"/>
    </location>
</feature>
<feature type="transmembrane region" description="Helical" evidence="2">
    <location>
        <begin position="192"/>
        <end position="211"/>
    </location>
</feature>
<protein>
    <recommendedName>
        <fullName evidence="3">Acyltransferase 3 domain-containing protein</fullName>
    </recommendedName>
</protein>
<keyword evidence="5" id="KW-1185">Reference proteome</keyword>
<feature type="transmembrane region" description="Helical" evidence="2">
    <location>
        <begin position="142"/>
        <end position="161"/>
    </location>
</feature>
<feature type="transmembrane region" description="Helical" evidence="2">
    <location>
        <begin position="103"/>
        <end position="122"/>
    </location>
</feature>
<evidence type="ECO:0000256" key="1">
    <source>
        <dbReference type="SAM" id="MobiDB-lite"/>
    </source>
</evidence>
<evidence type="ECO:0000256" key="2">
    <source>
        <dbReference type="SAM" id="Phobius"/>
    </source>
</evidence>
<keyword evidence="2" id="KW-0472">Membrane</keyword>
<feature type="transmembrane region" description="Helical" evidence="2">
    <location>
        <begin position="360"/>
        <end position="378"/>
    </location>
</feature>
<feature type="transmembrane region" description="Helical" evidence="2">
    <location>
        <begin position="408"/>
        <end position="426"/>
    </location>
</feature>
<keyword evidence="2" id="KW-1133">Transmembrane helix</keyword>
<sequence length="520" mass="60018">MHGHRTASLASSQESSPRRIDEKVLSDLESDGSTIEIDKTFSPSAWVKIVKKSLACLGSLSSRVLLTRLLVFFLPSFLQGRYSRERSRPIKLHPTAYLDGMRGLGALFVFFCHYSYQGFFIAESFGCGDRNWAWLKLPIIRLFYQGPAAVCIFFVISGYALSYRPLRLIRSGATIELSEALSSLVFRRAVRLFLPPIISTFMVLCFIRIGAYEWTREFATDTRFMKNIVEPHPRRFDDPKEQFLDWVWSLYCFIHVFAWDPDAGRIKYDVHLWTVPVEYLCSLYLFLVLMATARLGARCRLAVVALIALFTYRSSRWEFLLFLAGMFIAELDLISGVHVPSTHGRVPAASTKWRVCPNRSCTAFLWILLSIIALYLLSQPDANGHMTPGWVYLCSLVPQWWSVEGYRYWQSIGAVFFVFIVGHSRAWQKLFTSNIVQYFGKISYAIYLMHGPAMHVLGYHFEKWAYSITGVDGYWFNAGFVLHACFCIPIVIWWADIFWRAVDIPTVKFAKWFEKRCLKD</sequence>
<dbReference type="GO" id="GO:0016747">
    <property type="term" value="F:acyltransferase activity, transferring groups other than amino-acyl groups"/>
    <property type="evidence" value="ECO:0007669"/>
    <property type="project" value="InterPro"/>
</dbReference>
<dbReference type="Proteomes" id="UP001175261">
    <property type="component" value="Unassembled WGS sequence"/>
</dbReference>
<comment type="caution">
    <text evidence="4">The sequence shown here is derived from an EMBL/GenBank/DDBJ whole genome shotgun (WGS) entry which is preliminary data.</text>
</comment>
<organism evidence="4 5">
    <name type="scientific">Sarocladium strictum</name>
    <name type="common">Black bundle disease fungus</name>
    <name type="synonym">Acremonium strictum</name>
    <dbReference type="NCBI Taxonomy" id="5046"/>
    <lineage>
        <taxon>Eukaryota</taxon>
        <taxon>Fungi</taxon>
        <taxon>Dikarya</taxon>
        <taxon>Ascomycota</taxon>
        <taxon>Pezizomycotina</taxon>
        <taxon>Sordariomycetes</taxon>
        <taxon>Hypocreomycetidae</taxon>
        <taxon>Hypocreales</taxon>
        <taxon>Sarocladiaceae</taxon>
        <taxon>Sarocladium</taxon>
    </lineage>
</organism>
<dbReference type="Pfam" id="PF01757">
    <property type="entry name" value="Acyl_transf_3"/>
    <property type="match status" value="1"/>
</dbReference>
<gene>
    <name evidence="4" type="ORF">NLU13_7524</name>
</gene>
<dbReference type="PANTHER" id="PTHR23028">
    <property type="entry name" value="ACETYLTRANSFERASE"/>
    <property type="match status" value="1"/>
</dbReference>
<dbReference type="PANTHER" id="PTHR23028:SF134">
    <property type="entry name" value="PUTATIVE (AFU_ORTHOLOGUE AFUA_4G08520)-RELATED"/>
    <property type="match status" value="1"/>
</dbReference>
<reference evidence="4" key="1">
    <citation type="submission" date="2022-10" db="EMBL/GenBank/DDBJ databases">
        <title>Determination and structural analysis of whole genome sequence of Sarocladium strictum F4-1.</title>
        <authorList>
            <person name="Hu L."/>
            <person name="Jiang Y."/>
        </authorList>
    </citation>
    <scope>NUCLEOTIDE SEQUENCE</scope>
    <source>
        <strain evidence="4">F4-1</strain>
    </source>
</reference>
<dbReference type="EMBL" id="JAPDFR010000007">
    <property type="protein sequence ID" value="KAK0385046.1"/>
    <property type="molecule type" value="Genomic_DNA"/>
</dbReference>
<feature type="region of interest" description="Disordered" evidence="1">
    <location>
        <begin position="1"/>
        <end position="20"/>
    </location>
</feature>
<evidence type="ECO:0000313" key="4">
    <source>
        <dbReference type="EMBL" id="KAK0385046.1"/>
    </source>
</evidence>
<name>A0AA39GDI2_SARSR</name>
<evidence type="ECO:0000313" key="5">
    <source>
        <dbReference type="Proteomes" id="UP001175261"/>
    </source>
</evidence>
<dbReference type="AlphaFoldDB" id="A0AA39GDI2"/>
<dbReference type="InterPro" id="IPR002656">
    <property type="entry name" value="Acyl_transf_3_dom"/>
</dbReference>
<feature type="transmembrane region" description="Helical" evidence="2">
    <location>
        <begin position="473"/>
        <end position="495"/>
    </location>
</feature>
<feature type="domain" description="Acyltransferase 3" evidence="3">
    <location>
        <begin position="96"/>
        <end position="499"/>
    </location>
</feature>